<dbReference type="Proteomes" id="UP001055811">
    <property type="component" value="Linkage Group LG02"/>
</dbReference>
<protein>
    <submittedName>
        <fullName evidence="1">Uncharacterized protein</fullName>
    </submittedName>
</protein>
<accession>A0ACB9GAS2</accession>
<comment type="caution">
    <text evidence="1">The sequence shown here is derived from an EMBL/GenBank/DDBJ whole genome shotgun (WGS) entry which is preliminary data.</text>
</comment>
<gene>
    <name evidence="1" type="ORF">L2E82_10298</name>
</gene>
<sequence>MFPSLSLIVFILFPIPSLGSIQQFLDCSNKFYTCGQATTYIGYPFWGNDRPSYCGLRGFELICREDNITTLQIINTTFRVIRIDQNNSKVALALDDLWTEEPDRLYLQESKSNTLYLFTTHFFFFVFNFNFTQMDLHFFVFFHKIFFFLTIFTHLILQSFSLSSNSTSCSPQNCGNGPNITFPFFIPQQQESSCGSRGFNITCKNNHPVIEISDDDYIVKDIFYSNHSFVLISSKAFNNTNNCPIPLKNFTTNGTPFSYSDLTIDLHFFYNCSQPYLEKTYTVNCGTNSTRFSSFAVFHPEILEKRNYSIDLCQSLVHVPVHTDSMNVLLYENYTDVLRKGFILEWQCSNCEQNGNGVNWRWKLLAGIAGGVFAFFVMCGIWCYLRKRNNKRRYYGSSYMSRNISSYPSSMTDPEKNETYHGVQIFKYRELEKVTNYFDSRNELGDGGFGTVYHGKLKDGREVAVKRLYENNYKRVEQFMNEVGILAHLRHRNLVSLYGCTTHHSRELLLVYEYIPNGTVADHLHGEKSNPGSLPWSTRINIATETASALVYLHASDVVHRDVKTNNILLDNSFSVKVADFGLSRLFPTDVTHVSTAPQGTPGYVDPEYHECYQLTSKSDVYSFGVVLIELISSKPAVDITRHRHEINLSNMALTKIRNDALGELVDPSLGFETDYEVRKMINAVAELAFRCLQNERESRPAMEEVLEVLISIQNGGISKEKEENHVFDDDSLSLKDHSQTMSPDSVAIAWSTSTMSTSGG</sequence>
<evidence type="ECO:0000313" key="2">
    <source>
        <dbReference type="Proteomes" id="UP001055811"/>
    </source>
</evidence>
<reference evidence="1 2" key="2">
    <citation type="journal article" date="2022" name="Mol. Ecol. Resour.">
        <title>The genomes of chicory, endive, great burdock and yacon provide insights into Asteraceae paleo-polyploidization history and plant inulin production.</title>
        <authorList>
            <person name="Fan W."/>
            <person name="Wang S."/>
            <person name="Wang H."/>
            <person name="Wang A."/>
            <person name="Jiang F."/>
            <person name="Liu H."/>
            <person name="Zhao H."/>
            <person name="Xu D."/>
            <person name="Zhang Y."/>
        </authorList>
    </citation>
    <scope>NUCLEOTIDE SEQUENCE [LARGE SCALE GENOMIC DNA]</scope>
    <source>
        <strain evidence="2">cv. Punajuju</strain>
        <tissue evidence="1">Leaves</tissue>
    </source>
</reference>
<evidence type="ECO:0000313" key="1">
    <source>
        <dbReference type="EMBL" id="KAI3780321.1"/>
    </source>
</evidence>
<proteinExistence type="predicted"/>
<reference evidence="2" key="1">
    <citation type="journal article" date="2022" name="Mol. Ecol. Resour.">
        <title>The genomes of chicory, endive, great burdock and yacon provide insights into Asteraceae palaeo-polyploidization history and plant inulin production.</title>
        <authorList>
            <person name="Fan W."/>
            <person name="Wang S."/>
            <person name="Wang H."/>
            <person name="Wang A."/>
            <person name="Jiang F."/>
            <person name="Liu H."/>
            <person name="Zhao H."/>
            <person name="Xu D."/>
            <person name="Zhang Y."/>
        </authorList>
    </citation>
    <scope>NUCLEOTIDE SEQUENCE [LARGE SCALE GENOMIC DNA]</scope>
    <source>
        <strain evidence="2">cv. Punajuju</strain>
    </source>
</reference>
<organism evidence="1 2">
    <name type="scientific">Cichorium intybus</name>
    <name type="common">Chicory</name>
    <dbReference type="NCBI Taxonomy" id="13427"/>
    <lineage>
        <taxon>Eukaryota</taxon>
        <taxon>Viridiplantae</taxon>
        <taxon>Streptophyta</taxon>
        <taxon>Embryophyta</taxon>
        <taxon>Tracheophyta</taxon>
        <taxon>Spermatophyta</taxon>
        <taxon>Magnoliopsida</taxon>
        <taxon>eudicotyledons</taxon>
        <taxon>Gunneridae</taxon>
        <taxon>Pentapetalae</taxon>
        <taxon>asterids</taxon>
        <taxon>campanulids</taxon>
        <taxon>Asterales</taxon>
        <taxon>Asteraceae</taxon>
        <taxon>Cichorioideae</taxon>
        <taxon>Cichorieae</taxon>
        <taxon>Cichoriinae</taxon>
        <taxon>Cichorium</taxon>
    </lineage>
</organism>
<keyword evidence="2" id="KW-1185">Reference proteome</keyword>
<name>A0ACB9GAS2_CICIN</name>
<dbReference type="EMBL" id="CM042010">
    <property type="protein sequence ID" value="KAI3780321.1"/>
    <property type="molecule type" value="Genomic_DNA"/>
</dbReference>